<dbReference type="KEGG" id="ksn:90829902"/>
<gene>
    <name evidence="1" type="ORF">CI109_101329</name>
</gene>
<accession>A0AAJ8LFN2</accession>
<dbReference type="AlphaFoldDB" id="A0AAJ8LFN2"/>
<evidence type="ECO:0008006" key="3">
    <source>
        <dbReference type="Google" id="ProtNLM"/>
    </source>
</evidence>
<name>A0AAJ8LFN2_9TREE</name>
<reference evidence="1" key="1">
    <citation type="submission" date="2017-08" db="EMBL/GenBank/DDBJ databases">
        <authorList>
            <person name="Cuomo C."/>
            <person name="Billmyre B."/>
            <person name="Heitman J."/>
        </authorList>
    </citation>
    <scope>NUCLEOTIDE SEQUENCE</scope>
    <source>
        <strain evidence="1">CBS 12478</strain>
    </source>
</reference>
<dbReference type="EMBL" id="CP144052">
    <property type="protein sequence ID" value="WWD16897.1"/>
    <property type="molecule type" value="Genomic_DNA"/>
</dbReference>
<reference evidence="1" key="2">
    <citation type="submission" date="2024-01" db="EMBL/GenBank/DDBJ databases">
        <title>Comparative genomics of Cryptococcus and Kwoniella reveals pathogenesis evolution and contrasting modes of karyotype evolution via chromosome fusion or intercentromeric recombination.</title>
        <authorList>
            <person name="Coelho M.A."/>
            <person name="David-Palma M."/>
            <person name="Shea T."/>
            <person name="Bowers K."/>
            <person name="McGinley-Smith S."/>
            <person name="Mohammad A.W."/>
            <person name="Gnirke A."/>
            <person name="Yurkov A.M."/>
            <person name="Nowrousian M."/>
            <person name="Sun S."/>
            <person name="Cuomo C.A."/>
            <person name="Heitman J."/>
        </authorList>
    </citation>
    <scope>NUCLEOTIDE SEQUENCE</scope>
    <source>
        <strain evidence="1">CBS 12478</strain>
    </source>
</reference>
<dbReference type="GeneID" id="90829902"/>
<keyword evidence="2" id="KW-1185">Reference proteome</keyword>
<sequence>MPFNLDGLTISPSSRTQTSATPLDSLPADVLTLIIMQLKNVSDHPASDLNSLQKCSNAFYALTNPILYRHIDLSPKNSKTFFKLMVESYSDESPRFLLSRTAPNLSPEEQVDRVNRFAYCQSISIDLERYPMAYRHYDLVQSNEKIYLLPNLKRLSISNANHSNHHVNPLVRFIVKISPVEHFCLTHPGFNEWNGSVFECTDLIPQVKSITHHGVHGYVDLPHPTMINTRLSFDDQYCHDGAPCQSQPSGHTQDCIKAMSYGRAERLIEVLLESPGSYRIVGSHRTVLSAQDESYGSDSRDQTRRGLSVIIGNSLDSEAIYQLQKAVMEMAKDIGKKSVIESKIVIVAGEEANREPMCEACGS</sequence>
<evidence type="ECO:0000313" key="2">
    <source>
        <dbReference type="Proteomes" id="UP000322225"/>
    </source>
</evidence>
<organism evidence="1 2">
    <name type="scientific">Kwoniella shandongensis</name>
    <dbReference type="NCBI Taxonomy" id="1734106"/>
    <lineage>
        <taxon>Eukaryota</taxon>
        <taxon>Fungi</taxon>
        <taxon>Dikarya</taxon>
        <taxon>Basidiomycota</taxon>
        <taxon>Agaricomycotina</taxon>
        <taxon>Tremellomycetes</taxon>
        <taxon>Tremellales</taxon>
        <taxon>Cryptococcaceae</taxon>
        <taxon>Kwoniella</taxon>
    </lineage>
</organism>
<dbReference type="RefSeq" id="XP_065823020.1">
    <property type="nucleotide sequence ID" value="XM_065966948.1"/>
</dbReference>
<proteinExistence type="predicted"/>
<evidence type="ECO:0000313" key="1">
    <source>
        <dbReference type="EMBL" id="WWD16897.1"/>
    </source>
</evidence>
<dbReference type="Proteomes" id="UP000322225">
    <property type="component" value="Chromosome 2"/>
</dbReference>
<protein>
    <recommendedName>
        <fullName evidence="3">F-box domain-containing protein</fullName>
    </recommendedName>
</protein>